<comment type="caution">
    <text evidence="1">The sequence shown here is derived from an EMBL/GenBank/DDBJ whole genome shotgun (WGS) entry which is preliminary data.</text>
</comment>
<keyword evidence="2" id="KW-1185">Reference proteome</keyword>
<dbReference type="Proteomes" id="UP000315540">
    <property type="component" value="Unassembled WGS sequence"/>
</dbReference>
<sequence length="92" mass="10922">MLEIQYPNAFQFLTGYFPEADLEYKSDEDVVTIFIDENASNIITDTKEELQKLTNDETMWQEAANEANRHFQDTQEIETWLKTIFSYFPENL</sequence>
<dbReference type="AlphaFoldDB" id="A0A504IZD2"/>
<dbReference type="EMBL" id="VFWZ01000006">
    <property type="protein sequence ID" value="TPN83896.1"/>
    <property type="molecule type" value="Genomic_DNA"/>
</dbReference>
<organism evidence="1 2">
    <name type="scientific">Aquimarina algicola</name>
    <dbReference type="NCBI Taxonomy" id="2589995"/>
    <lineage>
        <taxon>Bacteria</taxon>
        <taxon>Pseudomonadati</taxon>
        <taxon>Bacteroidota</taxon>
        <taxon>Flavobacteriia</taxon>
        <taxon>Flavobacteriales</taxon>
        <taxon>Flavobacteriaceae</taxon>
        <taxon>Aquimarina</taxon>
    </lineage>
</organism>
<dbReference type="OrthoDB" id="1275091at2"/>
<evidence type="ECO:0000313" key="2">
    <source>
        <dbReference type="Proteomes" id="UP000315540"/>
    </source>
</evidence>
<dbReference type="RefSeq" id="WP_140595203.1">
    <property type="nucleotide sequence ID" value="NZ_VFWZ01000006.1"/>
</dbReference>
<proteinExistence type="predicted"/>
<gene>
    <name evidence="1" type="ORF">FHK87_18190</name>
</gene>
<protein>
    <recommendedName>
        <fullName evidence="3">CdiI immunity protein domain-containing protein</fullName>
    </recommendedName>
</protein>
<evidence type="ECO:0008006" key="3">
    <source>
        <dbReference type="Google" id="ProtNLM"/>
    </source>
</evidence>
<evidence type="ECO:0000313" key="1">
    <source>
        <dbReference type="EMBL" id="TPN83896.1"/>
    </source>
</evidence>
<name>A0A504IZD2_9FLAO</name>
<accession>A0A504IZD2</accession>
<reference evidence="1 2" key="1">
    <citation type="submission" date="2019-06" db="EMBL/GenBank/DDBJ databases">
        <authorList>
            <person name="Meng X."/>
        </authorList>
    </citation>
    <scope>NUCLEOTIDE SEQUENCE [LARGE SCALE GENOMIC DNA]</scope>
    <source>
        <strain evidence="1 2">M625</strain>
    </source>
</reference>